<evidence type="ECO:0000259" key="1">
    <source>
        <dbReference type="Pfam" id="PF01850"/>
    </source>
</evidence>
<feature type="domain" description="PIN" evidence="1">
    <location>
        <begin position="5"/>
        <end position="108"/>
    </location>
</feature>
<reference evidence="2 3" key="1">
    <citation type="journal article" date="2012" name="Front. Microbiol.">
        <title>Complete genome of Ignavibacterium album, a metabolically versatile, flagellated, facultative anaerobe from the phylum Chlorobi.</title>
        <authorList>
            <person name="Liu Z."/>
            <person name="Frigaard N.-U."/>
            <person name="Vogl K."/>
            <person name="Iino T."/>
            <person name="Ohkuma M."/>
            <person name="Overmann J."/>
            <person name="Bryant D.A."/>
        </authorList>
    </citation>
    <scope>NUCLEOTIDE SEQUENCE [LARGE SCALE GENOMIC DNA]</scope>
    <source>
        <strain evidence="3">DSM 19864 / JCM 16511 / NBRC 101810 / Mat9-16</strain>
    </source>
</reference>
<dbReference type="KEGG" id="ial:IALB_0945"/>
<proteinExistence type="predicted"/>
<gene>
    <name evidence="2" type="ordered locus">IALB_0945</name>
</gene>
<dbReference type="HOGENOM" id="CLU_1914589_0_0_10"/>
<sequence length="132" mass="15377">MNKHYLVDTDILYDHLTHNEKNKRSFLTTLMTKGECFTTVLNASELFFSARTDEEKLAIKKLLYALKILGLNSRYSLEIPQYTNKFNNYRECLFYIVAEKNNLIIATNTPSKYNFGKVKVITQKKAHGKSEK</sequence>
<dbReference type="RefSeq" id="WP_014559812.1">
    <property type="nucleotide sequence ID" value="NC_017464.1"/>
</dbReference>
<accession>I0AI50</accession>
<name>I0AI50_IGNAJ</name>
<dbReference type="Proteomes" id="UP000007394">
    <property type="component" value="Chromosome"/>
</dbReference>
<dbReference type="eggNOG" id="COG1487">
    <property type="taxonomic scope" value="Bacteria"/>
</dbReference>
<dbReference type="EMBL" id="CP003418">
    <property type="protein sequence ID" value="AFH48657.1"/>
    <property type="molecule type" value="Genomic_DNA"/>
</dbReference>
<evidence type="ECO:0000313" key="3">
    <source>
        <dbReference type="Proteomes" id="UP000007394"/>
    </source>
</evidence>
<dbReference type="STRING" id="945713.IALB_0945"/>
<dbReference type="InterPro" id="IPR029060">
    <property type="entry name" value="PIN-like_dom_sf"/>
</dbReference>
<keyword evidence="3" id="KW-1185">Reference proteome</keyword>
<dbReference type="AlphaFoldDB" id="I0AI50"/>
<dbReference type="InterPro" id="IPR002716">
    <property type="entry name" value="PIN_dom"/>
</dbReference>
<evidence type="ECO:0000313" key="2">
    <source>
        <dbReference type="EMBL" id="AFH48657.1"/>
    </source>
</evidence>
<protein>
    <recommendedName>
        <fullName evidence="1">PIN domain-containing protein</fullName>
    </recommendedName>
</protein>
<dbReference type="Pfam" id="PF01850">
    <property type="entry name" value="PIN"/>
    <property type="match status" value="1"/>
</dbReference>
<dbReference type="SUPFAM" id="SSF88723">
    <property type="entry name" value="PIN domain-like"/>
    <property type="match status" value="1"/>
</dbReference>
<dbReference type="OrthoDB" id="9944283at2"/>
<dbReference type="Gene3D" id="3.40.50.1010">
    <property type="entry name" value="5'-nuclease"/>
    <property type="match status" value="1"/>
</dbReference>
<organism evidence="2 3">
    <name type="scientific">Ignavibacterium album (strain DSM 19864 / JCM 16511 / NBRC 101810 / Mat9-16)</name>
    <dbReference type="NCBI Taxonomy" id="945713"/>
    <lineage>
        <taxon>Bacteria</taxon>
        <taxon>Pseudomonadati</taxon>
        <taxon>Ignavibacteriota</taxon>
        <taxon>Ignavibacteria</taxon>
        <taxon>Ignavibacteriales</taxon>
        <taxon>Ignavibacteriaceae</taxon>
        <taxon>Ignavibacterium</taxon>
    </lineage>
</organism>